<dbReference type="InterPro" id="IPR052192">
    <property type="entry name" value="Insect_Ionotropic_Sensory_Rcpt"/>
</dbReference>
<keyword evidence="7" id="KW-0325">Glycoprotein</keyword>
<name>A0A9N9X0K8_9DIPT</name>
<feature type="transmembrane region" description="Helical" evidence="8">
    <location>
        <begin position="496"/>
        <end position="518"/>
    </location>
</feature>
<evidence type="ECO:0000313" key="9">
    <source>
        <dbReference type="EMBL" id="CAG9811089.1"/>
    </source>
</evidence>
<feature type="transmembrane region" description="Helical" evidence="8">
    <location>
        <begin position="252"/>
        <end position="272"/>
    </location>
</feature>
<evidence type="ECO:0000256" key="2">
    <source>
        <dbReference type="ARBA" id="ARBA00022475"/>
    </source>
</evidence>
<accession>A0A9N9X0K8</accession>
<keyword evidence="10" id="KW-1185">Reference proteome</keyword>
<reference evidence="9" key="2">
    <citation type="submission" date="2022-10" db="EMBL/GenBank/DDBJ databases">
        <authorList>
            <consortium name="ENA_rothamsted_submissions"/>
            <consortium name="culmorum"/>
            <person name="King R."/>
        </authorList>
    </citation>
    <scope>NUCLEOTIDE SEQUENCE</scope>
</reference>
<keyword evidence="6" id="KW-0675">Receptor</keyword>
<dbReference type="Proteomes" id="UP001153620">
    <property type="component" value="Chromosome 4"/>
</dbReference>
<organism evidence="9 10">
    <name type="scientific">Chironomus riparius</name>
    <dbReference type="NCBI Taxonomy" id="315576"/>
    <lineage>
        <taxon>Eukaryota</taxon>
        <taxon>Metazoa</taxon>
        <taxon>Ecdysozoa</taxon>
        <taxon>Arthropoda</taxon>
        <taxon>Hexapoda</taxon>
        <taxon>Insecta</taxon>
        <taxon>Pterygota</taxon>
        <taxon>Neoptera</taxon>
        <taxon>Endopterygota</taxon>
        <taxon>Diptera</taxon>
        <taxon>Nematocera</taxon>
        <taxon>Chironomoidea</taxon>
        <taxon>Chironomidae</taxon>
        <taxon>Chironominae</taxon>
        <taxon>Chironomus</taxon>
    </lineage>
</organism>
<dbReference type="OrthoDB" id="8195814at2759"/>
<comment type="subcellular location">
    <subcellularLocation>
        <location evidence="1">Cell membrane</location>
        <topology evidence="1">Multi-pass membrane protein</topology>
    </subcellularLocation>
</comment>
<evidence type="ECO:0000256" key="5">
    <source>
        <dbReference type="ARBA" id="ARBA00023136"/>
    </source>
</evidence>
<reference evidence="9" key="1">
    <citation type="submission" date="2022-01" db="EMBL/GenBank/DDBJ databases">
        <authorList>
            <person name="King R."/>
        </authorList>
    </citation>
    <scope>NUCLEOTIDE SEQUENCE</scope>
</reference>
<keyword evidence="2" id="KW-1003">Cell membrane</keyword>
<sequence length="591" mass="69136">MWSPTVNDIAGCFGQDTAIVVSDFNSIVTEKTLRKATMVILTFDKFEKKFFDKLVQQHYLSTVWHHMANIIIVMPNDITVVNRFQYLERFIKLGFINVVTVHETAAHDIRFETYLNLGGEPSMELNDFDSSLIFPDKLRDMAGYGYKIVVFSQIPKVIIRGGYPKTPLVYFMTMIQKIQNATIWYEAIRDERELSNYWAAREMDLTLNTGIQINSNEPKLMIYEESGYCALIPKPTEISLGQVIFVKPFDGLTWLFLFLTMACSVTVWWMFYDRGAVDSPWLLAYGMFVMFIGQGVDFSRNNRLVLTILLELIIVMVWILCNAYEGVITSFMIEPIRVHRLETFDDLVASNHAIITDEVFAKAVKDSGIYMSMMPRLNSSGSHLKHELAIELERQHYTVIISCEIAEVLIDAYLSKSKRVSNFYYMLPQMIFPHLEELEASYLNPFIERFQYYMDLSFQAGLMHIWKVMSPENRFLKSNLELVEETSYLEIKDLALVFRILIVGYVVSTVLFLLEIFFHDLLVRLTLSFVAKQFKNRVHQISYAKRKQQKHPKYQKGALYYIIHRHKRVKRLRARKLKVRRIYVQPKFPMD</sequence>
<dbReference type="AlphaFoldDB" id="A0A9N9X0K8"/>
<feature type="transmembrane region" description="Helical" evidence="8">
    <location>
        <begin position="304"/>
        <end position="324"/>
    </location>
</feature>
<dbReference type="PANTHER" id="PTHR42643">
    <property type="entry name" value="IONOTROPIC RECEPTOR 20A-RELATED"/>
    <property type="match status" value="1"/>
</dbReference>
<feature type="transmembrane region" description="Helical" evidence="8">
    <location>
        <begin position="279"/>
        <end position="298"/>
    </location>
</feature>
<evidence type="ECO:0000256" key="4">
    <source>
        <dbReference type="ARBA" id="ARBA00022989"/>
    </source>
</evidence>
<evidence type="ECO:0000256" key="3">
    <source>
        <dbReference type="ARBA" id="ARBA00022692"/>
    </source>
</evidence>
<dbReference type="PANTHER" id="PTHR42643:SF24">
    <property type="entry name" value="IONOTROPIC RECEPTOR 60A"/>
    <property type="match status" value="1"/>
</dbReference>
<proteinExistence type="predicted"/>
<keyword evidence="3 8" id="KW-0812">Transmembrane</keyword>
<gene>
    <name evidence="9" type="ORF">CHIRRI_LOCUS13898</name>
</gene>
<keyword evidence="5 8" id="KW-0472">Membrane</keyword>
<evidence type="ECO:0008006" key="11">
    <source>
        <dbReference type="Google" id="ProtNLM"/>
    </source>
</evidence>
<evidence type="ECO:0000256" key="6">
    <source>
        <dbReference type="ARBA" id="ARBA00023170"/>
    </source>
</evidence>
<evidence type="ECO:0000313" key="10">
    <source>
        <dbReference type="Proteomes" id="UP001153620"/>
    </source>
</evidence>
<dbReference type="GO" id="GO:0005886">
    <property type="term" value="C:plasma membrane"/>
    <property type="evidence" value="ECO:0007669"/>
    <property type="project" value="UniProtKB-SubCell"/>
</dbReference>
<evidence type="ECO:0000256" key="1">
    <source>
        <dbReference type="ARBA" id="ARBA00004651"/>
    </source>
</evidence>
<dbReference type="EMBL" id="OU895880">
    <property type="protein sequence ID" value="CAG9811089.1"/>
    <property type="molecule type" value="Genomic_DNA"/>
</dbReference>
<protein>
    <recommendedName>
        <fullName evidence="11">Ionotropic receptor</fullName>
    </recommendedName>
</protein>
<evidence type="ECO:0000256" key="7">
    <source>
        <dbReference type="ARBA" id="ARBA00023180"/>
    </source>
</evidence>
<keyword evidence="4 8" id="KW-1133">Transmembrane helix</keyword>
<evidence type="ECO:0000256" key="8">
    <source>
        <dbReference type="SAM" id="Phobius"/>
    </source>
</evidence>